<keyword evidence="5" id="KW-0418">Kinase</keyword>
<keyword evidence="3" id="KW-0808">Transferase</keyword>
<dbReference type="GO" id="GO:0004674">
    <property type="term" value="F:protein serine/threonine kinase activity"/>
    <property type="evidence" value="ECO:0007669"/>
    <property type="project" value="UniProtKB-KW"/>
</dbReference>
<evidence type="ECO:0000256" key="9">
    <source>
        <dbReference type="PROSITE-ProRule" id="PRU10141"/>
    </source>
</evidence>
<sequence length="386" mass="43617">MPLAFTAVISSTARVYAEFPTSGFELIDSAAEIEEETLPTYRPEKFYPIHLGETLNGRYQILAKLGYGVTSTVWLGRDLVDSKFVALKVYVTGQEERNHELSVYRRINEVDTNHPGRRCIRKLYDHFSIKGPNGQHVCLVHEPLGMTANDVLSWRPGKVMNLGSMKACIRQLLVALDFLHSVCGIIHTDLQLKNLLVPAPEDSALLKFEEKEFETPSPRKVSGDRTIYTSPFFPPSNGIPLLSDFGEARFADEKVHTDDIMPNPYRAPEVILKESWDYKVDIWNVAMVAWDIVCSHTLIYGKNSDGIFDDRVHVADSAQRCKLSSVFWDENGNWKDLAPIPEVTLEGLAADVDGEDKEGFLRWLRMALRWNPEERPSALDSCMTIG</sequence>
<dbReference type="Gene3D" id="1.10.510.10">
    <property type="entry name" value="Transferase(Phosphotransferase) domain 1"/>
    <property type="match status" value="1"/>
</dbReference>
<dbReference type="PANTHER" id="PTHR47634">
    <property type="entry name" value="PROTEIN KINASE DOMAIN-CONTAINING PROTEIN-RELATED"/>
    <property type="match status" value="1"/>
</dbReference>
<dbReference type="PROSITE" id="PS00107">
    <property type="entry name" value="PROTEIN_KINASE_ATP"/>
    <property type="match status" value="1"/>
</dbReference>
<dbReference type="InterPro" id="IPR011009">
    <property type="entry name" value="Kinase-like_dom_sf"/>
</dbReference>
<proteinExistence type="predicted"/>
<evidence type="ECO:0000256" key="8">
    <source>
        <dbReference type="ARBA" id="ARBA00048679"/>
    </source>
</evidence>
<evidence type="ECO:0000259" key="10">
    <source>
        <dbReference type="PROSITE" id="PS50011"/>
    </source>
</evidence>
<keyword evidence="6 9" id="KW-0067">ATP-binding</keyword>
<dbReference type="SUPFAM" id="SSF56112">
    <property type="entry name" value="Protein kinase-like (PK-like)"/>
    <property type="match status" value="1"/>
</dbReference>
<dbReference type="EC" id="2.7.11.1" evidence="1"/>
<dbReference type="Pfam" id="PF00069">
    <property type="entry name" value="Pkinase"/>
    <property type="match status" value="1"/>
</dbReference>
<dbReference type="InterPro" id="IPR017441">
    <property type="entry name" value="Protein_kinase_ATP_BS"/>
</dbReference>
<keyword evidence="2" id="KW-0723">Serine/threonine-protein kinase</keyword>
<keyword evidence="12" id="KW-1185">Reference proteome</keyword>
<evidence type="ECO:0000256" key="1">
    <source>
        <dbReference type="ARBA" id="ARBA00012513"/>
    </source>
</evidence>
<gene>
    <name evidence="11" type="ORF">BDV25DRAFT_128032</name>
</gene>
<name>A0A5N6U193_ASPAV</name>
<evidence type="ECO:0000256" key="7">
    <source>
        <dbReference type="ARBA" id="ARBA00047899"/>
    </source>
</evidence>
<reference evidence="11 12" key="1">
    <citation type="submission" date="2019-04" db="EMBL/GenBank/DDBJ databases">
        <title>Friends and foes A comparative genomics study of 23 Aspergillus species from section Flavi.</title>
        <authorList>
            <consortium name="DOE Joint Genome Institute"/>
            <person name="Kjaerbolling I."/>
            <person name="Vesth T."/>
            <person name="Frisvad J.C."/>
            <person name="Nybo J.L."/>
            <person name="Theobald S."/>
            <person name="Kildgaard S."/>
            <person name="Isbrandt T."/>
            <person name="Kuo A."/>
            <person name="Sato A."/>
            <person name="Lyhne E.K."/>
            <person name="Kogle M.E."/>
            <person name="Wiebenga A."/>
            <person name="Kun R.S."/>
            <person name="Lubbers R.J."/>
            <person name="Makela M.R."/>
            <person name="Barry K."/>
            <person name="Chovatia M."/>
            <person name="Clum A."/>
            <person name="Daum C."/>
            <person name="Haridas S."/>
            <person name="He G."/>
            <person name="LaButti K."/>
            <person name="Lipzen A."/>
            <person name="Mondo S."/>
            <person name="Riley R."/>
            <person name="Salamov A."/>
            <person name="Simmons B.A."/>
            <person name="Magnuson J.K."/>
            <person name="Henrissat B."/>
            <person name="Mortensen U.H."/>
            <person name="Larsen T.O."/>
            <person name="Devries R.P."/>
            <person name="Grigoriev I.V."/>
            <person name="Machida M."/>
            <person name="Baker S.E."/>
            <person name="Andersen M.R."/>
        </authorList>
    </citation>
    <scope>NUCLEOTIDE SEQUENCE [LARGE SCALE GENOMIC DNA]</scope>
    <source>
        <strain evidence="11 12">IBT 18842</strain>
    </source>
</reference>
<evidence type="ECO:0000256" key="4">
    <source>
        <dbReference type="ARBA" id="ARBA00022741"/>
    </source>
</evidence>
<dbReference type="GO" id="GO:0050684">
    <property type="term" value="P:regulation of mRNA processing"/>
    <property type="evidence" value="ECO:0007669"/>
    <property type="project" value="TreeGrafter"/>
</dbReference>
<dbReference type="InterPro" id="IPR051334">
    <property type="entry name" value="SRPK"/>
</dbReference>
<evidence type="ECO:0000313" key="11">
    <source>
        <dbReference type="EMBL" id="KAE8152354.1"/>
    </source>
</evidence>
<evidence type="ECO:0000313" key="12">
    <source>
        <dbReference type="Proteomes" id="UP000325780"/>
    </source>
</evidence>
<dbReference type="EMBL" id="ML742054">
    <property type="protein sequence ID" value="KAE8152354.1"/>
    <property type="molecule type" value="Genomic_DNA"/>
</dbReference>
<keyword evidence="4 9" id="KW-0547">Nucleotide-binding</keyword>
<dbReference type="PROSITE" id="PS50011">
    <property type="entry name" value="PROTEIN_KINASE_DOM"/>
    <property type="match status" value="1"/>
</dbReference>
<dbReference type="GO" id="GO:0000245">
    <property type="term" value="P:spliceosomal complex assembly"/>
    <property type="evidence" value="ECO:0007669"/>
    <property type="project" value="TreeGrafter"/>
</dbReference>
<dbReference type="GO" id="GO:0005524">
    <property type="term" value="F:ATP binding"/>
    <property type="evidence" value="ECO:0007669"/>
    <property type="project" value="UniProtKB-UniRule"/>
</dbReference>
<feature type="domain" description="Protein kinase" evidence="10">
    <location>
        <begin position="59"/>
        <end position="386"/>
    </location>
</feature>
<comment type="catalytic activity">
    <reaction evidence="7">
        <text>L-threonyl-[protein] + ATP = O-phospho-L-threonyl-[protein] + ADP + H(+)</text>
        <dbReference type="Rhea" id="RHEA:46608"/>
        <dbReference type="Rhea" id="RHEA-COMP:11060"/>
        <dbReference type="Rhea" id="RHEA-COMP:11605"/>
        <dbReference type="ChEBI" id="CHEBI:15378"/>
        <dbReference type="ChEBI" id="CHEBI:30013"/>
        <dbReference type="ChEBI" id="CHEBI:30616"/>
        <dbReference type="ChEBI" id="CHEBI:61977"/>
        <dbReference type="ChEBI" id="CHEBI:456216"/>
        <dbReference type="EC" id="2.7.11.1"/>
    </reaction>
</comment>
<evidence type="ECO:0000256" key="6">
    <source>
        <dbReference type="ARBA" id="ARBA00022840"/>
    </source>
</evidence>
<evidence type="ECO:0000256" key="3">
    <source>
        <dbReference type="ARBA" id="ARBA00022679"/>
    </source>
</evidence>
<dbReference type="InterPro" id="IPR000719">
    <property type="entry name" value="Prot_kinase_dom"/>
</dbReference>
<accession>A0A5N6U193</accession>
<organism evidence="11 12">
    <name type="scientific">Aspergillus avenaceus</name>
    <dbReference type="NCBI Taxonomy" id="36643"/>
    <lineage>
        <taxon>Eukaryota</taxon>
        <taxon>Fungi</taxon>
        <taxon>Dikarya</taxon>
        <taxon>Ascomycota</taxon>
        <taxon>Pezizomycotina</taxon>
        <taxon>Eurotiomycetes</taxon>
        <taxon>Eurotiomycetidae</taxon>
        <taxon>Eurotiales</taxon>
        <taxon>Aspergillaceae</taxon>
        <taxon>Aspergillus</taxon>
        <taxon>Aspergillus subgen. Circumdati</taxon>
    </lineage>
</organism>
<protein>
    <recommendedName>
        <fullName evidence="1">non-specific serine/threonine protein kinase</fullName>
        <ecNumber evidence="1">2.7.11.1</ecNumber>
    </recommendedName>
</protein>
<dbReference type="SMART" id="SM00220">
    <property type="entry name" value="S_TKc"/>
    <property type="match status" value="1"/>
</dbReference>
<dbReference type="PANTHER" id="PTHR47634:SF9">
    <property type="entry name" value="PROTEIN KINASE DOMAIN-CONTAINING PROTEIN-RELATED"/>
    <property type="match status" value="1"/>
</dbReference>
<feature type="binding site" evidence="9">
    <location>
        <position position="88"/>
    </location>
    <ligand>
        <name>ATP</name>
        <dbReference type="ChEBI" id="CHEBI:30616"/>
    </ligand>
</feature>
<dbReference type="Gene3D" id="3.30.200.20">
    <property type="entry name" value="Phosphorylase Kinase, domain 1"/>
    <property type="match status" value="1"/>
</dbReference>
<evidence type="ECO:0000256" key="5">
    <source>
        <dbReference type="ARBA" id="ARBA00022777"/>
    </source>
</evidence>
<dbReference type="Proteomes" id="UP000325780">
    <property type="component" value="Unassembled WGS sequence"/>
</dbReference>
<dbReference type="OrthoDB" id="5979581at2759"/>
<evidence type="ECO:0000256" key="2">
    <source>
        <dbReference type="ARBA" id="ARBA00022527"/>
    </source>
</evidence>
<comment type="catalytic activity">
    <reaction evidence="8">
        <text>L-seryl-[protein] + ATP = O-phospho-L-seryl-[protein] + ADP + H(+)</text>
        <dbReference type="Rhea" id="RHEA:17989"/>
        <dbReference type="Rhea" id="RHEA-COMP:9863"/>
        <dbReference type="Rhea" id="RHEA-COMP:11604"/>
        <dbReference type="ChEBI" id="CHEBI:15378"/>
        <dbReference type="ChEBI" id="CHEBI:29999"/>
        <dbReference type="ChEBI" id="CHEBI:30616"/>
        <dbReference type="ChEBI" id="CHEBI:83421"/>
        <dbReference type="ChEBI" id="CHEBI:456216"/>
        <dbReference type="EC" id="2.7.11.1"/>
    </reaction>
</comment>
<dbReference type="AlphaFoldDB" id="A0A5N6U193"/>